<evidence type="ECO:0000313" key="8">
    <source>
        <dbReference type="Proteomes" id="UP001580407"/>
    </source>
</evidence>
<reference evidence="7 8" key="1">
    <citation type="submission" date="2024-09" db="EMBL/GenBank/DDBJ databases">
        <authorList>
            <person name="Ruan L."/>
        </authorList>
    </citation>
    <scope>NUCLEOTIDE SEQUENCE [LARGE SCALE GENOMIC DNA]</scope>
    <source>
        <strain evidence="7 8">D33</strain>
    </source>
</reference>
<protein>
    <submittedName>
        <fullName evidence="7">Glycoside hydrolase family 32 protein</fullName>
    </submittedName>
</protein>
<name>A0ABV5B4V1_9BACL</name>
<comment type="similarity">
    <text evidence="1 4">Belongs to the glycosyl hydrolase 32 family.</text>
</comment>
<feature type="domain" description="Glycosyl hydrolase family 32 N-terminal" evidence="5">
    <location>
        <begin position="42"/>
        <end position="351"/>
    </location>
</feature>
<dbReference type="Proteomes" id="UP001580407">
    <property type="component" value="Unassembled WGS sequence"/>
</dbReference>
<evidence type="ECO:0000313" key="7">
    <source>
        <dbReference type="EMBL" id="MFB5680718.1"/>
    </source>
</evidence>
<dbReference type="Gene3D" id="2.115.10.20">
    <property type="entry name" value="Glycosyl hydrolase domain, family 43"/>
    <property type="match status" value="1"/>
</dbReference>
<keyword evidence="2 4" id="KW-0378">Hydrolase</keyword>
<proteinExistence type="inferred from homology"/>
<dbReference type="Gene3D" id="2.60.120.560">
    <property type="entry name" value="Exo-inulinase, domain 1"/>
    <property type="match status" value="1"/>
</dbReference>
<dbReference type="GO" id="GO:0016787">
    <property type="term" value="F:hydrolase activity"/>
    <property type="evidence" value="ECO:0007669"/>
    <property type="project" value="UniProtKB-KW"/>
</dbReference>
<gene>
    <name evidence="7" type="ORF">ACE3NQ_07330</name>
</gene>
<dbReference type="CDD" id="cd18622">
    <property type="entry name" value="GH32_Inu-like"/>
    <property type="match status" value="1"/>
</dbReference>
<dbReference type="SUPFAM" id="SSF75005">
    <property type="entry name" value="Arabinanase/levansucrase/invertase"/>
    <property type="match status" value="1"/>
</dbReference>
<evidence type="ECO:0000259" key="6">
    <source>
        <dbReference type="Pfam" id="PF08244"/>
    </source>
</evidence>
<dbReference type="Pfam" id="PF00251">
    <property type="entry name" value="Glyco_hydro_32N"/>
    <property type="match status" value="1"/>
</dbReference>
<comment type="caution">
    <text evidence="7">The sequence shown here is derived from an EMBL/GenBank/DDBJ whole genome shotgun (WGS) entry which is preliminary data.</text>
</comment>
<evidence type="ECO:0000256" key="2">
    <source>
        <dbReference type="ARBA" id="ARBA00022801"/>
    </source>
</evidence>
<evidence type="ECO:0000256" key="4">
    <source>
        <dbReference type="RuleBase" id="RU362110"/>
    </source>
</evidence>
<keyword evidence="3 4" id="KW-0326">Glycosidase</keyword>
<accession>A0ABV5B4V1</accession>
<dbReference type="PANTHER" id="PTHR42800:SF1">
    <property type="entry name" value="EXOINULINASE INUD (AFU_ORTHOLOGUE AFUA_5G00480)"/>
    <property type="match status" value="1"/>
</dbReference>
<dbReference type="SMART" id="SM00640">
    <property type="entry name" value="Glyco_32"/>
    <property type="match status" value="1"/>
</dbReference>
<dbReference type="EMBL" id="JBHILM010000006">
    <property type="protein sequence ID" value="MFB5680718.1"/>
    <property type="molecule type" value="Genomic_DNA"/>
</dbReference>
<feature type="domain" description="Glycosyl hydrolase family 32 C-terminal" evidence="6">
    <location>
        <begin position="357"/>
        <end position="504"/>
    </location>
</feature>
<dbReference type="PANTHER" id="PTHR42800">
    <property type="entry name" value="EXOINULINASE INUD (AFU_ORTHOLOGUE AFUA_5G00480)"/>
    <property type="match status" value="1"/>
</dbReference>
<organism evidence="7 8">
    <name type="scientific">Paenibacillus terreus</name>
    <dbReference type="NCBI Taxonomy" id="1387834"/>
    <lineage>
        <taxon>Bacteria</taxon>
        <taxon>Bacillati</taxon>
        <taxon>Bacillota</taxon>
        <taxon>Bacilli</taxon>
        <taxon>Bacillales</taxon>
        <taxon>Paenibacillaceae</taxon>
        <taxon>Paenibacillus</taxon>
    </lineage>
</organism>
<dbReference type="InterPro" id="IPR013189">
    <property type="entry name" value="Glyco_hydro_32_C"/>
</dbReference>
<dbReference type="Pfam" id="PF08244">
    <property type="entry name" value="Glyco_hydro_32C"/>
    <property type="match status" value="1"/>
</dbReference>
<evidence type="ECO:0000256" key="3">
    <source>
        <dbReference type="ARBA" id="ARBA00023295"/>
    </source>
</evidence>
<dbReference type="SUPFAM" id="SSF49899">
    <property type="entry name" value="Concanavalin A-like lectins/glucanases"/>
    <property type="match status" value="1"/>
</dbReference>
<evidence type="ECO:0000259" key="5">
    <source>
        <dbReference type="Pfam" id="PF00251"/>
    </source>
</evidence>
<dbReference type="InterPro" id="IPR001362">
    <property type="entry name" value="Glyco_hydro_32"/>
</dbReference>
<dbReference type="InterPro" id="IPR023296">
    <property type="entry name" value="Glyco_hydro_beta-prop_sf"/>
</dbReference>
<evidence type="ECO:0000256" key="1">
    <source>
        <dbReference type="ARBA" id="ARBA00009902"/>
    </source>
</evidence>
<keyword evidence="8" id="KW-1185">Reference proteome</keyword>
<dbReference type="InterPro" id="IPR013148">
    <property type="entry name" value="Glyco_hydro_32_N"/>
</dbReference>
<sequence length="507" mass="56797">MSAAGCCLMVLALAIQYPVISKTVEKLPREASPPPNYRAAYHFTTPDKWKNDPQRPLYLDGKYHYYYLYNRDYPKGNGTEWRQATSVDLVHWTDEGVAIPKYTNRNGDPWSGSVVVDQAGTAGFGKGALVAIVTQPSADGGKQEQYLWYSTNRGKTFRSYSNVPVLPNPGTRDFRDPKVIWDDRSHKWIMALAEGTKIGFYESANLKNWHYTGGFDTGDNGIVECPELYVLRADDGTRKWVLGASANGQASGNPSTYAYWTGNFNGREFNPDHPEPQWLDHGFDWYGGVTFEDGSSSDKTGHRFALAWMNNWAYADNTPTLREGFNGMDSIVRRIELKRSGVDTYRLVSKPINALNQKVVATDVFERIDVTGSYTLPVQGDSYQIEADISWSDITNAGFRLRESTGKSRHADVGVYVKGGYTYVSRALTGHPDKSGTRLESRASFDPGRKNIHLNILVDKLSVEVFVDDGSVVFSNVIFPDWKDRGITLYSDGGTAIFRNVVIKHFK</sequence>
<dbReference type="InterPro" id="IPR013320">
    <property type="entry name" value="ConA-like_dom_sf"/>
</dbReference>